<geneLocation type="mitochondrion" evidence="2"/>
<feature type="domain" description="Homing endonuclease LAGLIDADG" evidence="1">
    <location>
        <begin position="27"/>
        <end position="217"/>
    </location>
</feature>
<keyword evidence="2" id="KW-0255">Endonuclease</keyword>
<dbReference type="GeneID" id="42369887"/>
<gene>
    <name evidence="2" type="primary">orf236</name>
</gene>
<keyword evidence="2" id="KW-0540">Nuclease</keyword>
<dbReference type="GO" id="GO:0004519">
    <property type="term" value="F:endonuclease activity"/>
    <property type="evidence" value="ECO:0007669"/>
    <property type="project" value="UniProtKB-KW"/>
</dbReference>
<evidence type="ECO:0000259" key="1">
    <source>
        <dbReference type="Pfam" id="PF03161"/>
    </source>
</evidence>
<sequence length="236" mass="27662">MMHKRSFHMNNIRAIKRIGPHNNDVISVIVGSLLGDAYANRRSGEGVRICFRQGSKNKEYLFWLYNFFYSKGYTSNLQPREYTRKIKQRLGGTTKDASLSYKVSIYKGYEFNTFTFRSLNWIYNLFYKKGIKVISPQIADYLTPLALTVWIMDDGGWANPGVRIATNCFTFSEVTFLNDILKNKYKLDTTIQSIWMLPKERRNKYSIYIKKNSIPKLISIIFPYMDKSMHYKLGLV</sequence>
<accession>A0A5P9NW30</accession>
<dbReference type="Gene3D" id="3.10.28.10">
    <property type="entry name" value="Homing endonucleases"/>
    <property type="match status" value="2"/>
</dbReference>
<organism evidence="2">
    <name type="scientific">Coleochaete scutata</name>
    <dbReference type="NCBI Taxonomy" id="3125"/>
    <lineage>
        <taxon>Eukaryota</taxon>
        <taxon>Viridiplantae</taxon>
        <taxon>Streptophyta</taxon>
        <taxon>Coleochaetophyceae</taxon>
        <taxon>Coleochaetales</taxon>
        <taxon>Coleochaetaceae</taxon>
        <taxon>Coleochaete</taxon>
    </lineage>
</organism>
<dbReference type="SUPFAM" id="SSF55608">
    <property type="entry name" value="Homing endonucleases"/>
    <property type="match status" value="1"/>
</dbReference>
<dbReference type="RefSeq" id="YP_009710057.1">
    <property type="nucleotide sequence ID" value="NC_045180.1"/>
</dbReference>
<dbReference type="InterPro" id="IPR027434">
    <property type="entry name" value="Homing_endonucl"/>
</dbReference>
<keyword evidence="2" id="KW-0378">Hydrolase</keyword>
<dbReference type="AlphaFoldDB" id="A0A5P9NW30"/>
<dbReference type="EMBL" id="MN613583">
    <property type="protein sequence ID" value="QFU80162.1"/>
    <property type="molecule type" value="Genomic_DNA"/>
</dbReference>
<dbReference type="Pfam" id="PF03161">
    <property type="entry name" value="LAGLIDADG_2"/>
    <property type="match status" value="1"/>
</dbReference>
<name>A0A5P9NW30_COLSC</name>
<reference evidence="2" key="1">
    <citation type="submission" date="2019-10" db="EMBL/GenBank/DDBJ databases">
        <title>Complete mitogenome of the streptophyte green alga Coleochaete scutata (Coleochaetophyceae).</title>
        <authorList>
            <person name="Turmel M."/>
            <person name="Otis C."/>
            <person name="Lemieux C."/>
        </authorList>
    </citation>
    <scope>NUCLEOTIDE SEQUENCE</scope>
</reference>
<protein>
    <submittedName>
        <fullName evidence="2">Putative LAGLIDADG homing endonuclease</fullName>
    </submittedName>
</protein>
<keyword evidence="2" id="KW-0496">Mitochondrion</keyword>
<evidence type="ECO:0000313" key="2">
    <source>
        <dbReference type="EMBL" id="QFU80162.1"/>
    </source>
</evidence>
<dbReference type="InterPro" id="IPR004860">
    <property type="entry name" value="LAGLIDADG_dom"/>
</dbReference>
<proteinExistence type="predicted"/>